<name>A0A0R2D9X7_9LACO</name>
<comment type="caution">
    <text evidence="2">The sequence shown here is derived from an EMBL/GenBank/DDBJ whole genome shotgun (WGS) entry which is preliminary data.</text>
</comment>
<proteinExistence type="predicted"/>
<gene>
    <name evidence="2" type="ORF">FC19_GL000426</name>
</gene>
<dbReference type="RefSeq" id="WP_057875474.1">
    <property type="nucleotide sequence ID" value="NZ_AYZD01000011.1"/>
</dbReference>
<protein>
    <submittedName>
        <fullName evidence="2">Glycosyl transferase, group 1 family protein</fullName>
    </submittedName>
</protein>
<dbReference type="Gene3D" id="3.40.50.2000">
    <property type="entry name" value="Glycogen Phosphorylase B"/>
    <property type="match status" value="2"/>
</dbReference>
<accession>A0A0R2D9X7</accession>
<dbReference type="PANTHER" id="PTHR45947:SF3">
    <property type="entry name" value="SULFOQUINOVOSYL TRANSFERASE SQD2"/>
    <property type="match status" value="1"/>
</dbReference>
<dbReference type="OrthoDB" id="9804196at2"/>
<organism evidence="2 3">
    <name type="scientific">Liquorilactobacillus aquaticus DSM 21051</name>
    <dbReference type="NCBI Taxonomy" id="1423725"/>
    <lineage>
        <taxon>Bacteria</taxon>
        <taxon>Bacillati</taxon>
        <taxon>Bacillota</taxon>
        <taxon>Bacilli</taxon>
        <taxon>Lactobacillales</taxon>
        <taxon>Lactobacillaceae</taxon>
        <taxon>Liquorilactobacillus</taxon>
    </lineage>
</organism>
<evidence type="ECO:0000313" key="3">
    <source>
        <dbReference type="Proteomes" id="UP000051015"/>
    </source>
</evidence>
<dbReference type="Pfam" id="PF00534">
    <property type="entry name" value="Glycos_transf_1"/>
    <property type="match status" value="1"/>
</dbReference>
<dbReference type="InterPro" id="IPR050194">
    <property type="entry name" value="Glycosyltransferase_grp1"/>
</dbReference>
<feature type="domain" description="Glycosyl transferase family 1" evidence="1">
    <location>
        <begin position="192"/>
        <end position="343"/>
    </location>
</feature>
<dbReference type="GO" id="GO:0016757">
    <property type="term" value="F:glycosyltransferase activity"/>
    <property type="evidence" value="ECO:0007669"/>
    <property type="project" value="InterPro"/>
</dbReference>
<keyword evidence="2" id="KW-0808">Transferase</keyword>
<dbReference type="PATRIC" id="fig|1423725.3.peg.438"/>
<dbReference type="EMBL" id="AYZD01000011">
    <property type="protein sequence ID" value="KRM96899.1"/>
    <property type="molecule type" value="Genomic_DNA"/>
</dbReference>
<dbReference type="PANTHER" id="PTHR45947">
    <property type="entry name" value="SULFOQUINOVOSYL TRANSFERASE SQD2"/>
    <property type="match status" value="1"/>
</dbReference>
<reference evidence="2 3" key="1">
    <citation type="journal article" date="2015" name="Genome Announc.">
        <title>Expanding the biotechnology potential of lactobacilli through comparative genomics of 213 strains and associated genera.</title>
        <authorList>
            <person name="Sun Z."/>
            <person name="Harris H.M."/>
            <person name="McCann A."/>
            <person name="Guo C."/>
            <person name="Argimon S."/>
            <person name="Zhang W."/>
            <person name="Yang X."/>
            <person name="Jeffery I.B."/>
            <person name="Cooney J.C."/>
            <person name="Kagawa T.F."/>
            <person name="Liu W."/>
            <person name="Song Y."/>
            <person name="Salvetti E."/>
            <person name="Wrobel A."/>
            <person name="Rasinkangas P."/>
            <person name="Parkhill J."/>
            <person name="Rea M.C."/>
            <person name="O'Sullivan O."/>
            <person name="Ritari J."/>
            <person name="Douillard F.P."/>
            <person name="Paul Ross R."/>
            <person name="Yang R."/>
            <person name="Briner A.E."/>
            <person name="Felis G.E."/>
            <person name="de Vos W.M."/>
            <person name="Barrangou R."/>
            <person name="Klaenhammer T.R."/>
            <person name="Caufield P.W."/>
            <person name="Cui Y."/>
            <person name="Zhang H."/>
            <person name="O'Toole P.W."/>
        </authorList>
    </citation>
    <scope>NUCLEOTIDE SEQUENCE [LARGE SCALE GENOMIC DNA]</scope>
    <source>
        <strain evidence="2 3">DSM 21051</strain>
    </source>
</reference>
<evidence type="ECO:0000313" key="2">
    <source>
        <dbReference type="EMBL" id="KRM96899.1"/>
    </source>
</evidence>
<evidence type="ECO:0000259" key="1">
    <source>
        <dbReference type="Pfam" id="PF00534"/>
    </source>
</evidence>
<sequence>MKNSKSKTIIVLGSFNTNNGITTFVKNNYTSLAEEGFKFEFINIANSAPATELAEIGKYIQVVQFKLGILKHITGLKSALKQARQHSTTIHMHLDSLHNFIPVVLAKAAGFKRIIIHAHSDQRGQYSFTKNAAHGFGMWITGFLATDYLACSQNAADFFYSRGTQKKPTFKIIINGVELDHFRYDAKKNVQIRKKLEIPLNTVVVGHCGRFARQKNHPFLIKSFKIFHEKMPNSVLVLVGNGEHFEKIKCLVKNLKIQDSVRFLGYIDNVAEVQNTFDIFAFPSLYEGLSLSLIENLANGTECLISDNQSPESFQAPTAHKMTIANETSINQWAEKMLFVSKTTANKNLKEINSQGNIDVLRTKGFDKRATVASLEKVYEN</sequence>
<dbReference type="STRING" id="1423725.FC19_GL000426"/>
<dbReference type="InterPro" id="IPR001296">
    <property type="entry name" value="Glyco_trans_1"/>
</dbReference>
<keyword evidence="3" id="KW-1185">Reference proteome</keyword>
<dbReference type="Proteomes" id="UP000051015">
    <property type="component" value="Unassembled WGS sequence"/>
</dbReference>
<dbReference type="SUPFAM" id="SSF53756">
    <property type="entry name" value="UDP-Glycosyltransferase/glycogen phosphorylase"/>
    <property type="match status" value="1"/>
</dbReference>
<dbReference type="AlphaFoldDB" id="A0A0R2D9X7"/>